<organism evidence="2 3">
    <name type="scientific">Eleginops maclovinus</name>
    <name type="common">Patagonian blennie</name>
    <name type="synonym">Eleginus maclovinus</name>
    <dbReference type="NCBI Taxonomy" id="56733"/>
    <lineage>
        <taxon>Eukaryota</taxon>
        <taxon>Metazoa</taxon>
        <taxon>Chordata</taxon>
        <taxon>Craniata</taxon>
        <taxon>Vertebrata</taxon>
        <taxon>Euteleostomi</taxon>
        <taxon>Actinopterygii</taxon>
        <taxon>Neopterygii</taxon>
        <taxon>Teleostei</taxon>
        <taxon>Neoteleostei</taxon>
        <taxon>Acanthomorphata</taxon>
        <taxon>Eupercaria</taxon>
        <taxon>Perciformes</taxon>
        <taxon>Notothenioidei</taxon>
        <taxon>Eleginopidae</taxon>
        <taxon>Eleginops</taxon>
    </lineage>
</organism>
<reference evidence="2 3" key="2">
    <citation type="journal article" date="2023" name="Mol. Biol. Evol.">
        <title>Genomics of Secondarily Temperate Adaptation in the Only Non-Antarctic Icefish.</title>
        <authorList>
            <person name="Rivera-Colon A.G."/>
            <person name="Rayamajhi N."/>
            <person name="Minhas B.F."/>
            <person name="Madrigal G."/>
            <person name="Bilyk K.T."/>
            <person name="Yoon V."/>
            <person name="Hune M."/>
            <person name="Gregory S."/>
            <person name="Cheng C.H.C."/>
            <person name="Catchen J.M."/>
        </authorList>
    </citation>
    <scope>NUCLEOTIDE SEQUENCE [LARGE SCALE GENOMIC DNA]</scope>
    <source>
        <strain evidence="2">JMC-PN-2008</strain>
    </source>
</reference>
<gene>
    <name evidence="2" type="ORF">PBY51_021033</name>
</gene>
<evidence type="ECO:0000256" key="1">
    <source>
        <dbReference type="SAM" id="SignalP"/>
    </source>
</evidence>
<proteinExistence type="predicted"/>
<evidence type="ECO:0000313" key="2">
    <source>
        <dbReference type="EMBL" id="KAK5859479.1"/>
    </source>
</evidence>
<evidence type="ECO:0000313" key="3">
    <source>
        <dbReference type="Proteomes" id="UP001346869"/>
    </source>
</evidence>
<dbReference type="EMBL" id="JAUZQC010000014">
    <property type="protein sequence ID" value="KAK5859479.1"/>
    <property type="molecule type" value="Genomic_DNA"/>
</dbReference>
<keyword evidence="3" id="KW-1185">Reference proteome</keyword>
<dbReference type="Proteomes" id="UP001346869">
    <property type="component" value="Unassembled WGS sequence"/>
</dbReference>
<name>A0AAN7XF60_ELEMC</name>
<comment type="caution">
    <text evidence="2">The sequence shown here is derived from an EMBL/GenBank/DDBJ whole genome shotgun (WGS) entry which is preliminary data.</text>
</comment>
<reference evidence="2 3" key="1">
    <citation type="journal article" date="2023" name="Genes (Basel)">
        <title>Chromosome-Level Genome Assembly and Circadian Gene Repertoire of the Patagonia Blennie Eleginops maclovinus-The Closest Ancestral Proxy of Antarctic Cryonotothenioids.</title>
        <authorList>
            <person name="Cheng C.C."/>
            <person name="Rivera-Colon A.G."/>
            <person name="Minhas B.F."/>
            <person name="Wilson L."/>
            <person name="Rayamajhi N."/>
            <person name="Vargas-Chacoff L."/>
            <person name="Catchen J.M."/>
        </authorList>
    </citation>
    <scope>NUCLEOTIDE SEQUENCE [LARGE SCALE GENOMIC DNA]</scope>
    <source>
        <strain evidence="2">JMC-PN-2008</strain>
    </source>
</reference>
<dbReference type="AlphaFoldDB" id="A0AAN7XF60"/>
<sequence length="86" mass="9131">MLLLLVLLAGCSVLSAAQTLTTPGPPTPPELFFPPDIVAVLMAAIQSTQELNMTNIGPTMQEVQALIQELAPGMNFSLTVKKIIKV</sequence>
<feature type="chain" id="PRO_5042950980" evidence="1">
    <location>
        <begin position="17"/>
        <end position="86"/>
    </location>
</feature>
<feature type="signal peptide" evidence="1">
    <location>
        <begin position="1"/>
        <end position="16"/>
    </location>
</feature>
<protein>
    <submittedName>
        <fullName evidence="2">Uncharacterized protein</fullName>
    </submittedName>
</protein>
<keyword evidence="1" id="KW-0732">Signal</keyword>
<accession>A0AAN7XF60</accession>